<reference evidence="5 6" key="1">
    <citation type="submission" date="2023-03" db="EMBL/GenBank/DDBJ databases">
        <title>Complete genome of Arcanobacterium canis strain DSM 25104 isolated in 2010 from a canine otitis externa in Germany.</title>
        <authorList>
            <person name="Borowiak M."/>
            <person name="Kreitlow A."/>
            <person name="Malorny B."/>
            <person name="Laemmler C."/>
            <person name="Prenger-Berninghoff E."/>
            <person name="Ploetz M."/>
            <person name="Abdulmawjood A."/>
        </authorList>
    </citation>
    <scope>NUCLEOTIDE SEQUENCE [LARGE SCALE GENOMIC DNA]</scope>
    <source>
        <strain evidence="5 6">DSM 25104</strain>
    </source>
</reference>
<evidence type="ECO:0000313" key="5">
    <source>
        <dbReference type="EMBL" id="WFM82947.1"/>
    </source>
</evidence>
<proteinExistence type="predicted"/>
<accession>A0ABY8FX71</accession>
<evidence type="ECO:0000256" key="1">
    <source>
        <dbReference type="ARBA" id="ARBA00022630"/>
    </source>
</evidence>
<dbReference type="InterPro" id="IPR005025">
    <property type="entry name" value="FMN_Rdtase-like_dom"/>
</dbReference>
<feature type="domain" description="NADPH-dependent FMN reductase-like" evidence="4">
    <location>
        <begin position="1"/>
        <end position="148"/>
    </location>
</feature>
<name>A0ABY8FX71_9ACTO</name>
<dbReference type="Pfam" id="PF03358">
    <property type="entry name" value="FMN_red"/>
    <property type="match status" value="1"/>
</dbReference>
<gene>
    <name evidence="5" type="ORF">P7079_05995</name>
</gene>
<dbReference type="EMBL" id="CP121208">
    <property type="protein sequence ID" value="WFM82947.1"/>
    <property type="molecule type" value="Genomic_DNA"/>
</dbReference>
<dbReference type="RefSeq" id="WP_278012373.1">
    <property type="nucleotide sequence ID" value="NZ_CP121208.1"/>
</dbReference>
<dbReference type="InterPro" id="IPR029039">
    <property type="entry name" value="Flavoprotein-like_sf"/>
</dbReference>
<dbReference type="NCBIfam" id="TIGR04037">
    <property type="entry name" value="LLM_duo_CE1759"/>
    <property type="match status" value="1"/>
</dbReference>
<dbReference type="PANTHER" id="PTHR43408">
    <property type="entry name" value="FMN REDUCTASE (NADPH)"/>
    <property type="match status" value="1"/>
</dbReference>
<dbReference type="Proteomes" id="UP001215216">
    <property type="component" value="Chromosome"/>
</dbReference>
<evidence type="ECO:0000259" key="4">
    <source>
        <dbReference type="Pfam" id="PF03358"/>
    </source>
</evidence>
<protein>
    <submittedName>
        <fullName evidence="5">NAD(P)H-dependent oxidoreductase</fullName>
    </submittedName>
</protein>
<organism evidence="5 6">
    <name type="scientific">Arcanobacterium canis</name>
    <dbReference type="NCBI Taxonomy" id="999183"/>
    <lineage>
        <taxon>Bacteria</taxon>
        <taxon>Bacillati</taxon>
        <taxon>Actinomycetota</taxon>
        <taxon>Actinomycetes</taxon>
        <taxon>Actinomycetales</taxon>
        <taxon>Actinomycetaceae</taxon>
        <taxon>Arcanobacterium</taxon>
    </lineage>
</organism>
<dbReference type="InterPro" id="IPR023932">
    <property type="entry name" value="CE1759_FMN_reduct"/>
</dbReference>
<sequence length="237" mass="25191">MNIVVISASLSENSTTDALGEKLARAAVDALPGSEYHVISLRAHAHHIMDAMLAGFPAPALEEAFDDVLNADAVVAVTPAYNASMSGLFKSFFDVMPEDTLKGKPVLIGATGGTPRHSLITEHALRPMFSYLHAHVVPTAVYAATEDWGAAAADSDGSGGASLERRISRSGRELARAVMVEQGEIANTSAAVGNAQVRQVQQRGATRLASKSQEELIQTDPTELYEDFASFDQLLKK</sequence>
<dbReference type="InterPro" id="IPR051814">
    <property type="entry name" value="NAD(P)H-dep_FMN_reductase"/>
</dbReference>
<evidence type="ECO:0000256" key="2">
    <source>
        <dbReference type="ARBA" id="ARBA00022643"/>
    </source>
</evidence>
<evidence type="ECO:0000313" key="6">
    <source>
        <dbReference type="Proteomes" id="UP001215216"/>
    </source>
</evidence>
<keyword evidence="2" id="KW-0288">FMN</keyword>
<evidence type="ECO:0000256" key="3">
    <source>
        <dbReference type="ARBA" id="ARBA00023002"/>
    </source>
</evidence>
<keyword evidence="3" id="KW-0560">Oxidoreductase</keyword>
<keyword evidence="6" id="KW-1185">Reference proteome</keyword>
<dbReference type="SUPFAM" id="SSF52218">
    <property type="entry name" value="Flavoproteins"/>
    <property type="match status" value="1"/>
</dbReference>
<dbReference type="Gene3D" id="3.40.50.360">
    <property type="match status" value="1"/>
</dbReference>
<dbReference type="PANTHER" id="PTHR43408:SF2">
    <property type="entry name" value="FMN REDUCTASE (NADPH)"/>
    <property type="match status" value="1"/>
</dbReference>
<keyword evidence="1" id="KW-0285">Flavoprotein</keyword>